<feature type="binding site" evidence="4">
    <location>
        <position position="128"/>
    </location>
    <ligand>
        <name>substrate</name>
    </ligand>
</feature>
<feature type="active site" description="Nucleophile" evidence="3">
    <location>
        <position position="128"/>
    </location>
</feature>
<protein>
    <submittedName>
        <fullName evidence="5">Glucuronyl hydrolase</fullName>
    </submittedName>
</protein>
<dbReference type="GO" id="GO:0000272">
    <property type="term" value="P:polysaccharide catabolic process"/>
    <property type="evidence" value="ECO:0007669"/>
    <property type="project" value="TreeGrafter"/>
</dbReference>
<evidence type="ECO:0000313" key="5">
    <source>
        <dbReference type="EMBL" id="GAL82089.1"/>
    </source>
</evidence>
<sequence length="278" mass="31845">MVKKNGFVLIIVLCLSLVFFNCKKNKEDEKVDNQEIVSVSKSTASKLEYAEKQLDLLLSKAEAIDSIPRTVKGGKIKWINPTYDWTEGFFPGSCWMLYEVTNNDKWKKAGEKFQAKFENHKDLTNDHDLGFIFNCSYGNGYRLTKNEEFKNVMVTAAKSLITRFDAKVGALKSWDVDRGWQSERGWMFPVIIDNMMNLELLFEVSELTGDSIYKNIAIAHADTTMKNHFREDFSSYHVVDYDTTTGEVRGEYPAQGVSRESSWSRGQAWGTLCVHHVL</sequence>
<feature type="active site" description="Proton donor" evidence="3">
    <location>
        <position position="193"/>
    </location>
</feature>
<accession>A0A090X1W9</accession>
<dbReference type="GO" id="GO:0052757">
    <property type="term" value="F:chondroitin hydrolase activity"/>
    <property type="evidence" value="ECO:0007669"/>
    <property type="project" value="TreeGrafter"/>
</dbReference>
<dbReference type="Pfam" id="PF07470">
    <property type="entry name" value="Glyco_hydro_88"/>
    <property type="match status" value="1"/>
</dbReference>
<keyword evidence="1 5" id="KW-0378">Hydrolase</keyword>
<evidence type="ECO:0000256" key="4">
    <source>
        <dbReference type="PIRSR" id="PIRSR610905-2"/>
    </source>
</evidence>
<gene>
    <name evidence="5" type="ORF">JCM19274_2800</name>
</gene>
<dbReference type="AlphaFoldDB" id="A0A090X1W9"/>
<dbReference type="PANTHER" id="PTHR36845:SF1">
    <property type="entry name" value="HYDROLASE, PUTATIVE (AFU_ORTHOLOGUE AFUA_7G05090)-RELATED"/>
    <property type="match status" value="1"/>
</dbReference>
<dbReference type="RefSeq" id="WP_227806501.1">
    <property type="nucleotide sequence ID" value="NZ_BBNU01000021.1"/>
</dbReference>
<evidence type="ECO:0000256" key="2">
    <source>
        <dbReference type="ARBA" id="ARBA00038358"/>
    </source>
</evidence>
<comment type="caution">
    <text evidence="5">The sequence shown here is derived from an EMBL/GenBank/DDBJ whole genome shotgun (WGS) entry which is preliminary data.</text>
</comment>
<dbReference type="PANTHER" id="PTHR36845">
    <property type="entry name" value="HYDROLASE, PUTATIVE (AFU_ORTHOLOGUE AFUA_7G05090)-RELATED"/>
    <property type="match status" value="1"/>
</dbReference>
<reference evidence="5 6" key="1">
    <citation type="journal article" date="2014" name="Genome Announc.">
        <title>Draft Genome Sequences of Marine Flavobacterium Algibacter lectus Strains SS8 and NR4.</title>
        <authorList>
            <person name="Takatani N."/>
            <person name="Nakanishi M."/>
            <person name="Meirelles P."/>
            <person name="Mino S."/>
            <person name="Suda W."/>
            <person name="Oshima K."/>
            <person name="Hattori M."/>
            <person name="Ohkuma M."/>
            <person name="Hosokawa M."/>
            <person name="Miyashita K."/>
            <person name="Thompson F.L."/>
            <person name="Niwa A."/>
            <person name="Sawabe T."/>
            <person name="Sawabe T."/>
        </authorList>
    </citation>
    <scope>NUCLEOTIDE SEQUENCE [LARGE SCALE GENOMIC DNA]</scope>
    <source>
        <strain evidence="6">JCM19274</strain>
    </source>
</reference>
<dbReference type="SUPFAM" id="SSF48208">
    <property type="entry name" value="Six-hairpin glycosidases"/>
    <property type="match status" value="1"/>
</dbReference>
<name>A0A090X1W9_9FLAO</name>
<comment type="similarity">
    <text evidence="2">Belongs to the glycosyl hydrolase 88 family.</text>
</comment>
<dbReference type="InterPro" id="IPR010905">
    <property type="entry name" value="Glyco_hydro_88"/>
</dbReference>
<proteinExistence type="inferred from homology"/>
<dbReference type="InterPro" id="IPR008928">
    <property type="entry name" value="6-hairpin_glycosidase_sf"/>
</dbReference>
<evidence type="ECO:0000313" key="6">
    <source>
        <dbReference type="Proteomes" id="UP000029643"/>
    </source>
</evidence>
<evidence type="ECO:0000256" key="3">
    <source>
        <dbReference type="PIRSR" id="PIRSR610905-1"/>
    </source>
</evidence>
<dbReference type="InterPro" id="IPR052369">
    <property type="entry name" value="UG_Glycosaminoglycan_Hydrolase"/>
</dbReference>
<dbReference type="EMBL" id="BBNU01000021">
    <property type="protein sequence ID" value="GAL82089.1"/>
    <property type="molecule type" value="Genomic_DNA"/>
</dbReference>
<organism evidence="5 6">
    <name type="scientific">Algibacter lectus</name>
    <dbReference type="NCBI Taxonomy" id="221126"/>
    <lineage>
        <taxon>Bacteria</taxon>
        <taxon>Pseudomonadati</taxon>
        <taxon>Bacteroidota</taxon>
        <taxon>Flavobacteriia</taxon>
        <taxon>Flavobacteriales</taxon>
        <taxon>Flavobacteriaceae</taxon>
        <taxon>Algibacter</taxon>
    </lineage>
</organism>
<dbReference type="Proteomes" id="UP000029643">
    <property type="component" value="Unassembled WGS sequence"/>
</dbReference>
<feature type="binding site" evidence="4">
    <location>
        <position position="193"/>
    </location>
    <ligand>
        <name>substrate</name>
    </ligand>
</feature>
<dbReference type="InterPro" id="IPR012341">
    <property type="entry name" value="6hp_glycosidase-like_sf"/>
</dbReference>
<feature type="binding site" evidence="4">
    <location>
        <position position="265"/>
    </location>
    <ligand>
        <name>substrate</name>
    </ligand>
</feature>
<evidence type="ECO:0000256" key="1">
    <source>
        <dbReference type="ARBA" id="ARBA00022801"/>
    </source>
</evidence>
<feature type="binding site" evidence="4">
    <location>
        <position position="269"/>
    </location>
    <ligand>
        <name>substrate</name>
    </ligand>
</feature>
<dbReference type="Gene3D" id="1.50.10.10">
    <property type="match status" value="1"/>
</dbReference>